<evidence type="ECO:0000256" key="4">
    <source>
        <dbReference type="ARBA" id="ARBA00023136"/>
    </source>
</evidence>
<feature type="transmembrane region" description="Helical" evidence="5">
    <location>
        <begin position="274"/>
        <end position="297"/>
    </location>
</feature>
<dbReference type="GO" id="GO:0004930">
    <property type="term" value="F:G protein-coupled receptor activity"/>
    <property type="evidence" value="ECO:0007669"/>
    <property type="project" value="InterPro"/>
</dbReference>
<feature type="transmembrane region" description="Helical" evidence="5">
    <location>
        <begin position="207"/>
        <end position="231"/>
    </location>
</feature>
<dbReference type="Proteomes" id="UP000708208">
    <property type="component" value="Unassembled WGS sequence"/>
</dbReference>
<protein>
    <recommendedName>
        <fullName evidence="6">G-protein coupled receptors family 2 profile 2 domain-containing protein</fullName>
    </recommendedName>
</protein>
<dbReference type="Pfam" id="PF00002">
    <property type="entry name" value="7tm_2"/>
    <property type="match status" value="1"/>
</dbReference>
<dbReference type="PANTHER" id="PTHR46953">
    <property type="entry name" value="G-PROTEIN COUPLED RECEPTOR MTH-LIKE 1-RELATED"/>
    <property type="match status" value="1"/>
</dbReference>
<dbReference type="InterPro" id="IPR052808">
    <property type="entry name" value="GPCR_Mth-like"/>
</dbReference>
<feature type="transmembrane region" description="Helical" evidence="5">
    <location>
        <begin position="161"/>
        <end position="187"/>
    </location>
</feature>
<feature type="non-terminal residue" evidence="7">
    <location>
        <position position="1"/>
    </location>
</feature>
<evidence type="ECO:0000256" key="3">
    <source>
        <dbReference type="ARBA" id="ARBA00022989"/>
    </source>
</evidence>
<dbReference type="OrthoDB" id="6134459at2759"/>
<feature type="domain" description="G-protein coupled receptors family 2 profile 2" evidence="6">
    <location>
        <begin position="92"/>
        <end position="343"/>
    </location>
</feature>
<dbReference type="PROSITE" id="PS50261">
    <property type="entry name" value="G_PROTEIN_RECEP_F2_4"/>
    <property type="match status" value="1"/>
</dbReference>
<evidence type="ECO:0000313" key="8">
    <source>
        <dbReference type="Proteomes" id="UP000708208"/>
    </source>
</evidence>
<comment type="subcellular location">
    <subcellularLocation>
        <location evidence="1">Membrane</location>
        <topology evidence="1">Multi-pass membrane protein</topology>
    </subcellularLocation>
</comment>
<name>A0A8J2JYU3_9HEXA</name>
<dbReference type="GO" id="GO:0016020">
    <property type="term" value="C:membrane"/>
    <property type="evidence" value="ECO:0007669"/>
    <property type="project" value="UniProtKB-SubCell"/>
</dbReference>
<dbReference type="AlphaFoldDB" id="A0A8J2JYU3"/>
<keyword evidence="4 5" id="KW-0472">Membrane</keyword>
<reference evidence="7" key="1">
    <citation type="submission" date="2021-06" db="EMBL/GenBank/DDBJ databases">
        <authorList>
            <person name="Hodson N. C."/>
            <person name="Mongue J. A."/>
            <person name="Jaron S. K."/>
        </authorList>
    </citation>
    <scope>NUCLEOTIDE SEQUENCE</scope>
</reference>
<organism evidence="7 8">
    <name type="scientific">Allacma fusca</name>
    <dbReference type="NCBI Taxonomy" id="39272"/>
    <lineage>
        <taxon>Eukaryota</taxon>
        <taxon>Metazoa</taxon>
        <taxon>Ecdysozoa</taxon>
        <taxon>Arthropoda</taxon>
        <taxon>Hexapoda</taxon>
        <taxon>Collembola</taxon>
        <taxon>Symphypleona</taxon>
        <taxon>Sminthuridae</taxon>
        <taxon>Allacma</taxon>
    </lineage>
</organism>
<accession>A0A8J2JYU3</accession>
<keyword evidence="3 5" id="KW-1133">Transmembrane helix</keyword>
<evidence type="ECO:0000259" key="6">
    <source>
        <dbReference type="PROSITE" id="PS50261"/>
    </source>
</evidence>
<dbReference type="EMBL" id="CAJVCH010144122">
    <property type="protein sequence ID" value="CAG7727132.1"/>
    <property type="molecule type" value="Genomic_DNA"/>
</dbReference>
<dbReference type="PANTHER" id="PTHR46953:SF1">
    <property type="entry name" value="G-PROTEIN COUPLED RECEPTOR MTH-LIKE 1-RELATED"/>
    <property type="match status" value="1"/>
</dbReference>
<comment type="caution">
    <text evidence="7">The sequence shown here is derived from an EMBL/GenBank/DDBJ whole genome shotgun (WGS) entry which is preliminary data.</text>
</comment>
<gene>
    <name evidence="7" type="ORF">AFUS01_LOCUS15990</name>
</gene>
<sequence>MELHRKRYLLTLNPQIDFNTEESVLLTLSAPGNISANPQFQKFKTKFLDDLEKEFCFQKFKGKGGHINLTRDTSKEKPLSCSYTKSKKKESIGDVYIGLLFIASVFLLLTCIVHLIIWDYQTLHGWTIFSEVFSNFFMILTVGLSHYYVRDLDIGPASPGCITLAITSHFFFLSTFHWMTVINYNLWKTFRQLRDPASRNSNKIVTYTFYTAFAIGVPLIVVMFSFLVEYLHNQYSDESEKSNVMVTTLKKMFMKPNYGKKFCYMSKEAQGHYIYYPIGTLIVTNAVLFGLTAFSLLKHRKETKILEGNRNVSTRKNGRCDNCTRPPGAGPTQSVFVFAKLFS</sequence>
<evidence type="ECO:0000256" key="5">
    <source>
        <dbReference type="SAM" id="Phobius"/>
    </source>
</evidence>
<keyword evidence="8" id="KW-1185">Reference proteome</keyword>
<keyword evidence="2 5" id="KW-0812">Transmembrane</keyword>
<dbReference type="InterPro" id="IPR000832">
    <property type="entry name" value="GPCR_2_secretin-like"/>
</dbReference>
<evidence type="ECO:0000256" key="1">
    <source>
        <dbReference type="ARBA" id="ARBA00004141"/>
    </source>
</evidence>
<feature type="transmembrane region" description="Helical" evidence="5">
    <location>
        <begin position="123"/>
        <end position="149"/>
    </location>
</feature>
<proteinExistence type="predicted"/>
<evidence type="ECO:0000256" key="2">
    <source>
        <dbReference type="ARBA" id="ARBA00022692"/>
    </source>
</evidence>
<feature type="transmembrane region" description="Helical" evidence="5">
    <location>
        <begin position="95"/>
        <end position="117"/>
    </location>
</feature>
<dbReference type="GO" id="GO:0007166">
    <property type="term" value="P:cell surface receptor signaling pathway"/>
    <property type="evidence" value="ECO:0007669"/>
    <property type="project" value="InterPro"/>
</dbReference>
<evidence type="ECO:0000313" key="7">
    <source>
        <dbReference type="EMBL" id="CAG7727132.1"/>
    </source>
</evidence>
<dbReference type="InterPro" id="IPR017981">
    <property type="entry name" value="GPCR_2-like_7TM"/>
</dbReference>